<evidence type="ECO:0000313" key="6">
    <source>
        <dbReference type="Proteomes" id="UP000433883"/>
    </source>
</evidence>
<dbReference type="AlphaFoldDB" id="A0A8H3YLN1"/>
<evidence type="ECO:0008006" key="7">
    <source>
        <dbReference type="Google" id="ProtNLM"/>
    </source>
</evidence>
<dbReference type="InterPro" id="IPR029058">
    <property type="entry name" value="AB_hydrolase_fold"/>
</dbReference>
<feature type="signal peptide" evidence="4">
    <location>
        <begin position="1"/>
        <end position="18"/>
    </location>
</feature>
<dbReference type="InterPro" id="IPR050955">
    <property type="entry name" value="Plant_Biomass_Hydrol_Est"/>
</dbReference>
<dbReference type="InterPro" id="IPR010126">
    <property type="entry name" value="Esterase_phb"/>
</dbReference>
<evidence type="ECO:0000256" key="3">
    <source>
        <dbReference type="ARBA" id="ARBA00022801"/>
    </source>
</evidence>
<reference evidence="5 6" key="1">
    <citation type="submission" date="2019-11" db="EMBL/GenBank/DDBJ databases">
        <title>Venturia inaequalis Genome Resource.</title>
        <authorList>
            <person name="Lichtner F.J."/>
        </authorList>
    </citation>
    <scope>NUCLEOTIDE SEQUENCE [LARGE SCALE GENOMIC DNA]</scope>
    <source>
        <strain evidence="5">Bline_iso_100314</strain>
    </source>
</reference>
<dbReference type="Gene3D" id="3.40.50.1820">
    <property type="entry name" value="alpha/beta hydrolase"/>
    <property type="match status" value="1"/>
</dbReference>
<accession>A0A8H3YLN1</accession>
<name>A0A8H3YLN1_VENIN</name>
<keyword evidence="3" id="KW-0378">Hydrolase</keyword>
<feature type="chain" id="PRO_5039446199" description="Carboxylic ester hydrolase" evidence="4">
    <location>
        <begin position="19"/>
        <end position="299"/>
    </location>
</feature>
<evidence type="ECO:0000256" key="2">
    <source>
        <dbReference type="ARBA" id="ARBA00022729"/>
    </source>
</evidence>
<protein>
    <recommendedName>
        <fullName evidence="7">Carboxylic ester hydrolase</fullName>
    </recommendedName>
</protein>
<evidence type="ECO:0000256" key="4">
    <source>
        <dbReference type="SAM" id="SignalP"/>
    </source>
</evidence>
<evidence type="ECO:0000313" key="5">
    <source>
        <dbReference type="EMBL" id="KAE9962802.1"/>
    </source>
</evidence>
<dbReference type="Pfam" id="PF10503">
    <property type="entry name" value="Esterase_PHB"/>
    <property type="match status" value="1"/>
</dbReference>
<comment type="caution">
    <text evidence="5">The sequence shown here is derived from an EMBL/GenBank/DDBJ whole genome shotgun (WGS) entry which is preliminary data.</text>
</comment>
<evidence type="ECO:0000256" key="1">
    <source>
        <dbReference type="ARBA" id="ARBA00022487"/>
    </source>
</evidence>
<keyword evidence="2 4" id="KW-0732">Signal</keyword>
<dbReference type="EMBL" id="WNWQ01000962">
    <property type="protein sequence ID" value="KAE9962802.1"/>
    <property type="molecule type" value="Genomic_DNA"/>
</dbReference>
<dbReference type="GO" id="GO:0005576">
    <property type="term" value="C:extracellular region"/>
    <property type="evidence" value="ECO:0007669"/>
    <property type="project" value="InterPro"/>
</dbReference>
<organism evidence="5 6">
    <name type="scientific">Venturia inaequalis</name>
    <name type="common">Apple scab fungus</name>
    <dbReference type="NCBI Taxonomy" id="5025"/>
    <lineage>
        <taxon>Eukaryota</taxon>
        <taxon>Fungi</taxon>
        <taxon>Dikarya</taxon>
        <taxon>Ascomycota</taxon>
        <taxon>Pezizomycotina</taxon>
        <taxon>Dothideomycetes</taxon>
        <taxon>Pleosporomycetidae</taxon>
        <taxon>Venturiales</taxon>
        <taxon>Venturiaceae</taxon>
        <taxon>Venturia</taxon>
    </lineage>
</organism>
<dbReference type="GO" id="GO:0052689">
    <property type="term" value="F:carboxylic ester hydrolase activity"/>
    <property type="evidence" value="ECO:0007669"/>
    <property type="project" value="UniProtKB-KW"/>
</dbReference>
<dbReference type="PANTHER" id="PTHR43037">
    <property type="entry name" value="UNNAMED PRODUCT-RELATED"/>
    <property type="match status" value="1"/>
</dbReference>
<sequence>MFSSLFLTLATLFHACIAAVTPGSLSLIPPSSFANPTKASFNLYIPKALAAKPALLVALHYCTGSGPAFYRDTQYAKFAETHGFIVAYPGSPNVGSCWDVSSAASLSNTERGDSGSIIGMVKWTLKNYPAIDTTKVFLVGESSGAMMTNVLSAAYPSIFTASVAYAGVPAGGFVATGQPLGVAWWNSTCSTGKSIATPALWAATAKAMGPKNYKGARPKMLIYHGALDATVNPQNYVETIKQWSGVFGYDKPVSVAKATPAADHVTTTYGPLLKGVLGAREPHSLTLFPSNDMAWFGFT</sequence>
<keyword evidence="1" id="KW-0719">Serine esterase</keyword>
<proteinExistence type="predicted"/>
<gene>
    <name evidence="5" type="ORF">BLS_010004</name>
</gene>
<dbReference type="PANTHER" id="PTHR43037:SF5">
    <property type="entry name" value="FERULOYL ESTERASE"/>
    <property type="match status" value="1"/>
</dbReference>
<dbReference type="Proteomes" id="UP000433883">
    <property type="component" value="Unassembled WGS sequence"/>
</dbReference>
<dbReference type="SUPFAM" id="SSF53474">
    <property type="entry name" value="alpha/beta-Hydrolases"/>
    <property type="match status" value="2"/>
</dbReference>